<proteinExistence type="predicted"/>
<evidence type="ECO:0000313" key="2">
    <source>
        <dbReference type="EMBL" id="SCX19249.1"/>
    </source>
</evidence>
<dbReference type="EMBL" id="FMUE01000003">
    <property type="protein sequence ID" value="SCX19249.1"/>
    <property type="molecule type" value="Genomic_DNA"/>
</dbReference>
<sequence>MINKVFSLVIFILVTLAITKGATAAERTITFTPPDNVQGIRVSVIFESGANSPRAVPFSNGVWTYNMPQDDSIWRFEPTFIITLPKALVSPLFDSDMEVSLPFSIAMDAPSDIEVPIAVLRGIGEKAITSVESMPPRRRYEQIQLAQQISQVMRQRDSPRLSQRLTQLWFDRLYNAIVEDEFPLKIDSEMMNAVKTVYGTTPDYFRRMQSELRSTFWRDHSVLNRLVLSPSKCRLAAALVKDIDERHLENPEDAQQARINAEEILLSMKTKLNSTCLP</sequence>
<keyword evidence="1" id="KW-0732">Signal</keyword>
<evidence type="ECO:0000313" key="3">
    <source>
        <dbReference type="Proteomes" id="UP000187891"/>
    </source>
</evidence>
<dbReference type="STRING" id="1907666.DSM25559_1818"/>
<reference evidence="3" key="1">
    <citation type="submission" date="2016-10" db="EMBL/GenBank/DDBJ databases">
        <authorList>
            <person name="Wibberg D."/>
        </authorList>
    </citation>
    <scope>NUCLEOTIDE SEQUENCE [LARGE SCALE GENOMIC DNA]</scope>
</reference>
<accession>A0A1R3TPE6</accession>
<gene>
    <name evidence="2" type="ORF">DSM25559_1818</name>
</gene>
<name>A0A1R3TPE6_9HYPH</name>
<dbReference type="AlphaFoldDB" id="A0A1R3TPE6"/>
<feature type="chain" id="PRO_5013363099" evidence="1">
    <location>
        <begin position="25"/>
        <end position="278"/>
    </location>
</feature>
<evidence type="ECO:0000256" key="1">
    <source>
        <dbReference type="SAM" id="SignalP"/>
    </source>
</evidence>
<feature type="signal peptide" evidence="1">
    <location>
        <begin position="1"/>
        <end position="24"/>
    </location>
</feature>
<protein>
    <submittedName>
        <fullName evidence="2">Uncharacterized protein</fullName>
    </submittedName>
</protein>
<dbReference type="Proteomes" id="UP000187891">
    <property type="component" value="Unassembled WGS sequence"/>
</dbReference>
<organism evidence="2 3">
    <name type="scientific">Agrobacterium rosae</name>
    <dbReference type="NCBI Taxonomy" id="1972867"/>
    <lineage>
        <taxon>Bacteria</taxon>
        <taxon>Pseudomonadati</taxon>
        <taxon>Pseudomonadota</taxon>
        <taxon>Alphaproteobacteria</taxon>
        <taxon>Hyphomicrobiales</taxon>
        <taxon>Rhizobiaceae</taxon>
        <taxon>Rhizobium/Agrobacterium group</taxon>
        <taxon>Agrobacterium</taxon>
    </lineage>
</organism>
<dbReference type="RefSeq" id="WP_077119197.1">
    <property type="nucleotide sequence ID" value="NZ_FMUE01000003.1"/>
</dbReference>